<comment type="catalytic activity">
    <reaction evidence="15">
        <text>a ubiquinone + NADH + 5 H(+)(in) = a ubiquinol + NAD(+) + 4 H(+)(out)</text>
        <dbReference type="Rhea" id="RHEA:29091"/>
        <dbReference type="Rhea" id="RHEA-COMP:9565"/>
        <dbReference type="Rhea" id="RHEA-COMP:9566"/>
        <dbReference type="ChEBI" id="CHEBI:15378"/>
        <dbReference type="ChEBI" id="CHEBI:16389"/>
        <dbReference type="ChEBI" id="CHEBI:17976"/>
        <dbReference type="ChEBI" id="CHEBI:57540"/>
        <dbReference type="ChEBI" id="CHEBI:57945"/>
        <dbReference type="EC" id="7.1.1.2"/>
    </reaction>
</comment>
<reference evidence="17" key="1">
    <citation type="journal article" date="2013" name="Mol. Phylogenet. Evol.">
        <title>Mitogenomic analysis of decapod crustacean phylogeny corroborates traditional views on their relationships.</title>
        <authorList>
            <person name="Shen H."/>
            <person name="Braband A."/>
            <person name="Scholtz G."/>
        </authorList>
    </citation>
    <scope>NUCLEOTIDE SEQUENCE</scope>
</reference>
<dbReference type="GO" id="GO:0008137">
    <property type="term" value="F:NADH dehydrogenase (ubiquinone) activity"/>
    <property type="evidence" value="ECO:0007669"/>
    <property type="project" value="UniProtKB-EC"/>
</dbReference>
<comment type="similarity">
    <text evidence="2">Belongs to the complex I subunit 6 family.</text>
</comment>
<evidence type="ECO:0000256" key="5">
    <source>
        <dbReference type="ARBA" id="ARBA00022448"/>
    </source>
</evidence>
<gene>
    <name evidence="17" type="primary">ND6</name>
</gene>
<keyword evidence="12 17" id="KW-0496">Mitochondrion</keyword>
<keyword evidence="7 16" id="KW-0812">Transmembrane</keyword>
<accession>L0E7A7</accession>
<evidence type="ECO:0000256" key="1">
    <source>
        <dbReference type="ARBA" id="ARBA00004225"/>
    </source>
</evidence>
<evidence type="ECO:0000313" key="17">
    <source>
        <dbReference type="EMBL" id="AGA56152.1"/>
    </source>
</evidence>
<evidence type="ECO:0000256" key="15">
    <source>
        <dbReference type="ARBA" id="ARBA00049551"/>
    </source>
</evidence>
<evidence type="ECO:0000256" key="12">
    <source>
        <dbReference type="ARBA" id="ARBA00023128"/>
    </source>
</evidence>
<evidence type="ECO:0000256" key="3">
    <source>
        <dbReference type="ARBA" id="ARBA00012944"/>
    </source>
</evidence>
<proteinExistence type="inferred from homology"/>
<comment type="subcellular location">
    <subcellularLocation>
        <location evidence="1">Mitochondrion membrane</location>
        <topology evidence="1">Multi-pass membrane protein</topology>
    </subcellularLocation>
</comment>
<dbReference type="GeneID" id="14412005"/>
<evidence type="ECO:0000256" key="7">
    <source>
        <dbReference type="ARBA" id="ARBA00022692"/>
    </source>
</evidence>
<evidence type="ECO:0000256" key="8">
    <source>
        <dbReference type="ARBA" id="ARBA00022967"/>
    </source>
</evidence>
<dbReference type="InterPro" id="IPR050269">
    <property type="entry name" value="ComplexI_Subunit6"/>
</dbReference>
<dbReference type="PANTHER" id="PTHR11435:SF1">
    <property type="entry name" value="NADH-UBIQUINONE OXIDOREDUCTASE CHAIN 6"/>
    <property type="match status" value="1"/>
</dbReference>
<evidence type="ECO:0000256" key="9">
    <source>
        <dbReference type="ARBA" id="ARBA00022982"/>
    </source>
</evidence>
<keyword evidence="5" id="KW-0813">Transport</keyword>
<evidence type="ECO:0000256" key="14">
    <source>
        <dbReference type="ARBA" id="ARBA00031019"/>
    </source>
</evidence>
<feature type="transmembrane region" description="Helical" evidence="16">
    <location>
        <begin position="48"/>
        <end position="71"/>
    </location>
</feature>
<geneLocation type="mitochondrion" evidence="17"/>
<evidence type="ECO:0000256" key="16">
    <source>
        <dbReference type="SAM" id="Phobius"/>
    </source>
</evidence>
<evidence type="ECO:0000256" key="10">
    <source>
        <dbReference type="ARBA" id="ARBA00022989"/>
    </source>
</evidence>
<evidence type="ECO:0000256" key="4">
    <source>
        <dbReference type="ARBA" id="ARBA00021095"/>
    </source>
</evidence>
<protein>
    <recommendedName>
        <fullName evidence="4">NADH-ubiquinone oxidoreductase chain 6</fullName>
        <ecNumber evidence="3">7.1.1.2</ecNumber>
    </recommendedName>
    <alternativeName>
        <fullName evidence="14">NADH dehydrogenase subunit 6</fullName>
    </alternativeName>
</protein>
<dbReference type="EMBL" id="KC107816">
    <property type="protein sequence ID" value="AGA56152.1"/>
    <property type="molecule type" value="Genomic_DNA"/>
</dbReference>
<sequence>MLMIFLPLMISFSLFFTQMKHPLAMGLILLTQTSLIAISAGLLSHSFWISYIMFLIFLGALLVLFIYVASLAANEQFNFNIKLALMFITLSLVLSSIFMFLDPIFSAQALKFEKSSHSLTFMENSLSSITSSLYEIPSAQFTLFIISYLLLALIVIVKIMNMKSKPLRTS</sequence>
<organism evidence="17">
    <name type="scientific">Neopetrolisthes maculatus</name>
    <name type="common">porcelain anemone crab</name>
    <dbReference type="NCBI Taxonomy" id="941218"/>
    <lineage>
        <taxon>Eukaryota</taxon>
        <taxon>Metazoa</taxon>
        <taxon>Ecdysozoa</taxon>
        <taxon>Arthropoda</taxon>
        <taxon>Crustacea</taxon>
        <taxon>Multicrustacea</taxon>
        <taxon>Malacostraca</taxon>
        <taxon>Eumalacostraca</taxon>
        <taxon>Eucarida</taxon>
        <taxon>Decapoda</taxon>
        <taxon>Pleocyemata</taxon>
        <taxon>Anomura</taxon>
        <taxon>Galatheoidea</taxon>
        <taxon>Porcellanidae</taxon>
        <taxon>Neopetrolisthes</taxon>
    </lineage>
</organism>
<dbReference type="RefSeq" id="YP_007317375.1">
    <property type="nucleotide sequence ID" value="NC_020024.1"/>
</dbReference>
<feature type="transmembrane region" description="Helical" evidence="16">
    <location>
        <begin position="83"/>
        <end position="101"/>
    </location>
</feature>
<evidence type="ECO:0000256" key="11">
    <source>
        <dbReference type="ARBA" id="ARBA00023027"/>
    </source>
</evidence>
<name>L0E7A7_9EUCA</name>
<evidence type="ECO:0000256" key="6">
    <source>
        <dbReference type="ARBA" id="ARBA00022660"/>
    </source>
</evidence>
<keyword evidence="13 16" id="KW-0472">Membrane</keyword>
<dbReference type="EC" id="7.1.1.2" evidence="3"/>
<dbReference type="AlphaFoldDB" id="L0E7A7"/>
<keyword evidence="6" id="KW-0679">Respiratory chain</keyword>
<evidence type="ECO:0000256" key="13">
    <source>
        <dbReference type="ARBA" id="ARBA00023136"/>
    </source>
</evidence>
<feature type="transmembrane region" description="Helical" evidence="16">
    <location>
        <begin position="21"/>
        <end position="42"/>
    </location>
</feature>
<feature type="transmembrane region" description="Helical" evidence="16">
    <location>
        <begin position="141"/>
        <end position="160"/>
    </location>
</feature>
<keyword evidence="9" id="KW-0249">Electron transport</keyword>
<evidence type="ECO:0000256" key="2">
    <source>
        <dbReference type="ARBA" id="ARBA00005698"/>
    </source>
</evidence>
<dbReference type="PANTHER" id="PTHR11435">
    <property type="entry name" value="NADH UBIQUINONE OXIDOREDUCTASE SUBUNIT ND6"/>
    <property type="match status" value="1"/>
</dbReference>
<keyword evidence="8" id="KW-1278">Translocase</keyword>
<dbReference type="GO" id="GO:0031966">
    <property type="term" value="C:mitochondrial membrane"/>
    <property type="evidence" value="ECO:0007669"/>
    <property type="project" value="UniProtKB-SubCell"/>
</dbReference>
<keyword evidence="11" id="KW-0520">NAD</keyword>
<dbReference type="CTD" id="4541"/>
<keyword evidence="10 16" id="KW-1133">Transmembrane helix</keyword>